<dbReference type="EMBL" id="WTFN01000165">
    <property type="protein sequence ID" value="MWK60162.1"/>
    <property type="molecule type" value="Genomic_DNA"/>
</dbReference>
<proteinExistence type="predicted"/>
<name>A0A7X3HE72_9GAMM</name>
<sequence>MRNYSGSDVPVIIFLDLLRALARVGWFSLAPNKVTDLEVDPRISFHLHPEDAGRVYELLVRGMREYSGETEWHLSLSDSNRFVLRPENFHDGSSGFYKPEARTAEGYMANLDLILLSDYIYSIRDGD</sequence>
<organism evidence="1 2">
    <name type="scientific">Metapseudomonas otitidis</name>
    <dbReference type="NCBI Taxonomy" id="319939"/>
    <lineage>
        <taxon>Bacteria</taxon>
        <taxon>Pseudomonadati</taxon>
        <taxon>Pseudomonadota</taxon>
        <taxon>Gammaproteobacteria</taxon>
        <taxon>Pseudomonadales</taxon>
        <taxon>Pseudomonadaceae</taxon>
        <taxon>Metapseudomonas</taxon>
    </lineage>
</organism>
<accession>A0A7X3HE72</accession>
<evidence type="ECO:0000313" key="2">
    <source>
        <dbReference type="Proteomes" id="UP000461288"/>
    </source>
</evidence>
<dbReference type="Proteomes" id="UP000461288">
    <property type="component" value="Unassembled WGS sequence"/>
</dbReference>
<dbReference type="RefSeq" id="WP_160483337.1">
    <property type="nucleotide sequence ID" value="NZ_JAGFDR010000156.1"/>
</dbReference>
<gene>
    <name evidence="1" type="ORF">GO594_29655</name>
</gene>
<reference evidence="1 2" key="1">
    <citation type="submission" date="2019-12" db="EMBL/GenBank/DDBJ databases">
        <title>Draft genome sequence of Pseudomonas otitidis recovered from a chicken carcass.</title>
        <authorList>
            <person name="Vieira T.R."/>
            <person name="Oliviera E.F.C."/>
            <person name="Silva N.M.V."/>
            <person name="Sambrano G.E."/>
            <person name="Cibulski S.P."/>
            <person name="Cardoso M.R.I."/>
        </authorList>
    </citation>
    <scope>NUCLEOTIDE SEQUENCE [LARGE SCALE GENOMIC DNA]</scope>
    <source>
        <strain evidence="1 2">25_K</strain>
    </source>
</reference>
<dbReference type="AlphaFoldDB" id="A0A7X3HE72"/>
<protein>
    <submittedName>
        <fullName evidence="1">Uncharacterized protein</fullName>
    </submittedName>
</protein>
<evidence type="ECO:0000313" key="1">
    <source>
        <dbReference type="EMBL" id="MWK60162.1"/>
    </source>
</evidence>
<comment type="caution">
    <text evidence="1">The sequence shown here is derived from an EMBL/GenBank/DDBJ whole genome shotgun (WGS) entry which is preliminary data.</text>
</comment>